<dbReference type="AlphaFoldDB" id="A0A8H7V7Z7"/>
<dbReference type="Proteomes" id="UP000603453">
    <property type="component" value="Unassembled WGS sequence"/>
</dbReference>
<sequence>MRHVVKVCRFGIPFFPLDKTRVIHPFVEDDELNDTELELKEQYKADGKKIRKYLDENVTTLQSLTTNFDEFLAEINMNLDDYLKAIQTSISSSKESVEEGSPTKTILRNLTSKFYNVNEVSVQEAAYNLLQLRMVETSLKTIYVSTGPETFRSRILKPKIELAKLHPESSDICQRLD</sequence>
<gene>
    <name evidence="1" type="ORF">INT47_009205</name>
</gene>
<proteinExistence type="predicted"/>
<organism evidence="1 2">
    <name type="scientific">Mucor saturninus</name>
    <dbReference type="NCBI Taxonomy" id="64648"/>
    <lineage>
        <taxon>Eukaryota</taxon>
        <taxon>Fungi</taxon>
        <taxon>Fungi incertae sedis</taxon>
        <taxon>Mucoromycota</taxon>
        <taxon>Mucoromycotina</taxon>
        <taxon>Mucoromycetes</taxon>
        <taxon>Mucorales</taxon>
        <taxon>Mucorineae</taxon>
        <taxon>Mucoraceae</taxon>
        <taxon>Mucor</taxon>
    </lineage>
</organism>
<dbReference type="OrthoDB" id="6141723at2759"/>
<keyword evidence="2" id="KW-1185">Reference proteome</keyword>
<evidence type="ECO:0000313" key="1">
    <source>
        <dbReference type="EMBL" id="KAG2213531.1"/>
    </source>
</evidence>
<comment type="caution">
    <text evidence="1">The sequence shown here is derived from an EMBL/GenBank/DDBJ whole genome shotgun (WGS) entry which is preliminary data.</text>
</comment>
<evidence type="ECO:0000313" key="2">
    <source>
        <dbReference type="Proteomes" id="UP000603453"/>
    </source>
</evidence>
<name>A0A8H7V7Z7_9FUNG</name>
<protein>
    <submittedName>
        <fullName evidence="1">Uncharacterized protein</fullName>
    </submittedName>
</protein>
<accession>A0A8H7V7Z7</accession>
<dbReference type="EMBL" id="JAEPRD010000003">
    <property type="protein sequence ID" value="KAG2213531.1"/>
    <property type="molecule type" value="Genomic_DNA"/>
</dbReference>
<reference evidence="1" key="1">
    <citation type="submission" date="2020-12" db="EMBL/GenBank/DDBJ databases">
        <title>Metabolic potential, ecology and presence of endohyphal bacteria is reflected in genomic diversity of Mucoromycotina.</title>
        <authorList>
            <person name="Muszewska A."/>
            <person name="Okrasinska A."/>
            <person name="Steczkiewicz K."/>
            <person name="Drgas O."/>
            <person name="Orlowska M."/>
            <person name="Perlinska-Lenart U."/>
            <person name="Aleksandrzak-Piekarczyk T."/>
            <person name="Szatraj K."/>
            <person name="Zielenkiewicz U."/>
            <person name="Pilsyk S."/>
            <person name="Malc E."/>
            <person name="Mieczkowski P."/>
            <person name="Kruszewska J.S."/>
            <person name="Biernat P."/>
            <person name="Pawlowska J."/>
        </authorList>
    </citation>
    <scope>NUCLEOTIDE SEQUENCE</scope>
    <source>
        <strain evidence="1">WA0000017839</strain>
    </source>
</reference>